<reference evidence="2 3" key="2">
    <citation type="journal article" date="2013" name="Genome Biol. Evol.">
        <title>Genome sequencing of Giardia lamblia genotypes A2 and B isolates (DH and GS) and comparative analysis with the genomes of genotypes A1 and E (WB and Pig).</title>
        <authorList>
            <person name="Adam R.D."/>
            <person name="Dahlstrom E.W."/>
            <person name="Martens C.A."/>
            <person name="Bruno D.P."/>
            <person name="Barbian K.D."/>
            <person name="Ricklefs S.M."/>
            <person name="Hernandez M.M."/>
            <person name="Narla N.P."/>
            <person name="Patel R.B."/>
            <person name="Porcella S.F."/>
            <person name="Nash T.E."/>
        </authorList>
    </citation>
    <scope>NUCLEOTIDE SEQUENCE [LARGE SCALE GENOMIC DNA]</scope>
    <source>
        <strain evidence="2 3">GS</strain>
    </source>
</reference>
<evidence type="ECO:0000313" key="2">
    <source>
        <dbReference type="EMBL" id="ESU40298.1"/>
    </source>
</evidence>
<dbReference type="AlphaFoldDB" id="V6TMU4"/>
<evidence type="ECO:0000313" key="3">
    <source>
        <dbReference type="Proteomes" id="UP000018040"/>
    </source>
</evidence>
<feature type="compositionally biased region" description="Polar residues" evidence="1">
    <location>
        <begin position="17"/>
        <end position="28"/>
    </location>
</feature>
<sequence length="107" mass="11971">VPESTRHKNYHALTGRCGNQKSSTNATYCSLHPTIKNGEQPSGEPRRTDGSGLSEQCLDRRQSLCHHRGTALIVMQLGRRTCYPEARCIASTTKVNIKSFKPNERMN</sequence>
<proteinExistence type="predicted"/>
<reference evidence="3" key="1">
    <citation type="submission" date="2012-02" db="EMBL/GenBank/DDBJ databases">
        <title>Genome sequencing of Giardia lamblia Genotypes A2 and B isolates (DH and GS) and comparative analysis with the genomes of Genotypes A1 and E (WB and Pig).</title>
        <authorList>
            <person name="Adam R."/>
            <person name="Dahlstrom E."/>
            <person name="Martens C."/>
            <person name="Bruno D."/>
            <person name="Barbian K."/>
            <person name="Porcella S.F."/>
            <person name="Nash T."/>
        </authorList>
    </citation>
    <scope>NUCLEOTIDE SEQUENCE</scope>
    <source>
        <strain evidence="3">GS</strain>
    </source>
</reference>
<dbReference type="EMBL" id="AHHH01000257">
    <property type="protein sequence ID" value="ESU40298.1"/>
    <property type="molecule type" value="Genomic_DNA"/>
</dbReference>
<protein>
    <submittedName>
        <fullName evidence="2">Uncharacterized protein</fullName>
    </submittedName>
</protein>
<organism evidence="2 3">
    <name type="scientific">Giardia intestinalis</name>
    <name type="common">Giardia lamblia</name>
    <dbReference type="NCBI Taxonomy" id="5741"/>
    <lineage>
        <taxon>Eukaryota</taxon>
        <taxon>Metamonada</taxon>
        <taxon>Diplomonadida</taxon>
        <taxon>Hexamitidae</taxon>
        <taxon>Giardiinae</taxon>
        <taxon>Giardia</taxon>
    </lineage>
</organism>
<name>V6TMU4_GIAIN</name>
<evidence type="ECO:0000256" key="1">
    <source>
        <dbReference type="SAM" id="MobiDB-lite"/>
    </source>
</evidence>
<comment type="caution">
    <text evidence="2">The sequence shown here is derived from an EMBL/GenBank/DDBJ whole genome shotgun (WGS) entry which is preliminary data.</text>
</comment>
<feature type="non-terminal residue" evidence="2">
    <location>
        <position position="1"/>
    </location>
</feature>
<gene>
    <name evidence="2" type="ORF">GSB_155500</name>
</gene>
<dbReference type="Proteomes" id="UP000018040">
    <property type="component" value="Unassembled WGS sequence"/>
</dbReference>
<feature type="region of interest" description="Disordered" evidence="1">
    <location>
        <begin position="1"/>
        <end position="53"/>
    </location>
</feature>
<accession>V6TMU4</accession>